<dbReference type="FunFam" id="2.60.40.60:FF:000060">
    <property type="entry name" value="Putative cadherin-23"/>
    <property type="match status" value="1"/>
</dbReference>
<dbReference type="GO" id="GO:0007156">
    <property type="term" value="P:homophilic cell adhesion via plasma membrane adhesion molecules"/>
    <property type="evidence" value="ECO:0007669"/>
    <property type="project" value="InterPro"/>
</dbReference>
<keyword evidence="12" id="KW-1185">Reference proteome</keyword>
<evidence type="ECO:0000256" key="7">
    <source>
        <dbReference type="ARBA" id="ARBA00022989"/>
    </source>
</evidence>
<dbReference type="InterPro" id="IPR002126">
    <property type="entry name" value="Cadherin-like_dom"/>
</dbReference>
<dbReference type="GO" id="GO:0009653">
    <property type="term" value="P:anatomical structure morphogenesis"/>
    <property type="evidence" value="ECO:0007669"/>
    <property type="project" value="UniProtKB-ARBA"/>
</dbReference>
<feature type="domain" description="Cadherin" evidence="10">
    <location>
        <begin position="147"/>
        <end position="250"/>
    </location>
</feature>
<dbReference type="PROSITE" id="PS50268">
    <property type="entry name" value="CADHERIN_2"/>
    <property type="match status" value="3"/>
</dbReference>
<evidence type="ECO:0000259" key="10">
    <source>
        <dbReference type="PROSITE" id="PS50268"/>
    </source>
</evidence>
<reference evidence="11" key="2">
    <citation type="submission" date="2025-09" db="UniProtKB">
        <authorList>
            <consortium name="Ensembl"/>
        </authorList>
    </citation>
    <scope>IDENTIFICATION</scope>
</reference>
<evidence type="ECO:0000256" key="1">
    <source>
        <dbReference type="ARBA" id="ARBA00004370"/>
    </source>
</evidence>
<keyword evidence="3" id="KW-0732">Signal</keyword>
<keyword evidence="5 9" id="KW-0106">Calcium</keyword>
<feature type="domain" description="Cadherin" evidence="10">
    <location>
        <begin position="251"/>
        <end position="362"/>
    </location>
</feature>
<evidence type="ECO:0000256" key="8">
    <source>
        <dbReference type="ARBA" id="ARBA00023136"/>
    </source>
</evidence>
<dbReference type="InterPro" id="IPR020894">
    <property type="entry name" value="Cadherin_CS"/>
</dbReference>
<organism evidence="11 12">
    <name type="scientific">Neogobius melanostomus</name>
    <name type="common">round goby</name>
    <dbReference type="NCBI Taxonomy" id="47308"/>
    <lineage>
        <taxon>Eukaryota</taxon>
        <taxon>Metazoa</taxon>
        <taxon>Chordata</taxon>
        <taxon>Craniata</taxon>
        <taxon>Vertebrata</taxon>
        <taxon>Euteleostomi</taxon>
        <taxon>Actinopterygii</taxon>
        <taxon>Neopterygii</taxon>
        <taxon>Teleostei</taxon>
        <taxon>Neoteleostei</taxon>
        <taxon>Acanthomorphata</taxon>
        <taxon>Gobiaria</taxon>
        <taxon>Gobiiformes</taxon>
        <taxon>Gobioidei</taxon>
        <taxon>Gobiidae</taxon>
        <taxon>Benthophilinae</taxon>
        <taxon>Neogobiini</taxon>
        <taxon>Neogobius</taxon>
    </lineage>
</organism>
<dbReference type="Ensembl" id="ENSNMLT00000042616.1">
    <property type="protein sequence ID" value="ENSNMLP00000038277.1"/>
    <property type="gene ID" value="ENSNMLG00000023645.1"/>
</dbReference>
<dbReference type="CDD" id="cd11304">
    <property type="entry name" value="Cadherin_repeat"/>
    <property type="match status" value="3"/>
</dbReference>
<accession>A0A8C6UP09</accession>
<keyword evidence="7" id="KW-1133">Transmembrane helix</keyword>
<dbReference type="GO" id="GO:0005509">
    <property type="term" value="F:calcium ion binding"/>
    <property type="evidence" value="ECO:0007669"/>
    <property type="project" value="UniProtKB-UniRule"/>
</dbReference>
<dbReference type="SUPFAM" id="SSF49313">
    <property type="entry name" value="Cadherin-like"/>
    <property type="match status" value="3"/>
</dbReference>
<evidence type="ECO:0000256" key="9">
    <source>
        <dbReference type="PROSITE-ProRule" id="PRU00043"/>
    </source>
</evidence>
<dbReference type="InterPro" id="IPR015919">
    <property type="entry name" value="Cadherin-like_sf"/>
</dbReference>
<dbReference type="Pfam" id="PF00028">
    <property type="entry name" value="Cadherin"/>
    <property type="match status" value="3"/>
</dbReference>
<keyword evidence="8" id="KW-0472">Membrane</keyword>
<dbReference type="Gene3D" id="2.60.40.60">
    <property type="entry name" value="Cadherins"/>
    <property type="match status" value="4"/>
</dbReference>
<sequence>MLDHTRGHTAFALPNPVRPWKLSREGPGRYLDGRPFVSGWWWLEGPMVQTGSLASVSLPKGSWQAITTLQATDPEGDPLAYGILGEEAMKFFSVDPVTGVVALRQPLDRETKSEMQVEFTVRDQQELVTGTVNIQIGDVNDNAPSFYGQPYTLQIPEDTTVGRSVFTVNATDPDQGTGGSVLFSFQPPSDVFAIDGARGIVTLIKALDYERTASYQLTINATDQDKRKPLSRLANLAISITDVQDMDPIFTNLPYSTNIRENEPVGKVVRKIVAIDQDLGRPRPIAYKIISGNTNHVFALDFINGDLTVNGQLDRENPLYSAGFTLTVEATEMKDDRTLSDASVRTTFTVLLIDENDNAPKFNSSEYRVTITELAQVGFALPLFIQAEDKDEVSVVCSGPQLKMFCLI</sequence>
<comment type="subcellular location">
    <subcellularLocation>
        <location evidence="1">Membrane</location>
    </subcellularLocation>
</comment>
<dbReference type="SMART" id="SM00112">
    <property type="entry name" value="CA"/>
    <property type="match status" value="3"/>
</dbReference>
<reference evidence="11" key="1">
    <citation type="submission" date="2025-08" db="UniProtKB">
        <authorList>
            <consortium name="Ensembl"/>
        </authorList>
    </citation>
    <scope>IDENTIFICATION</scope>
</reference>
<feature type="domain" description="Cadherin" evidence="10">
    <location>
        <begin position="66"/>
        <end position="146"/>
    </location>
</feature>
<dbReference type="FunFam" id="2.60.40.60:FF:000147">
    <property type="entry name" value="Cadherin 23"/>
    <property type="match status" value="1"/>
</dbReference>
<dbReference type="GO" id="GO:0005911">
    <property type="term" value="C:cell-cell junction"/>
    <property type="evidence" value="ECO:0007669"/>
    <property type="project" value="TreeGrafter"/>
</dbReference>
<evidence type="ECO:0000256" key="4">
    <source>
        <dbReference type="ARBA" id="ARBA00022737"/>
    </source>
</evidence>
<dbReference type="PRINTS" id="PR00205">
    <property type="entry name" value="CADHERIN"/>
</dbReference>
<dbReference type="Proteomes" id="UP000694523">
    <property type="component" value="Unplaced"/>
</dbReference>
<name>A0A8C6UP09_9GOBI</name>
<dbReference type="GO" id="GO:0005886">
    <property type="term" value="C:plasma membrane"/>
    <property type="evidence" value="ECO:0007669"/>
    <property type="project" value="InterPro"/>
</dbReference>
<dbReference type="PANTHER" id="PTHR24025:SF23">
    <property type="entry name" value="NEURAL-CADHERIN"/>
    <property type="match status" value="1"/>
</dbReference>
<keyword evidence="4" id="KW-0677">Repeat</keyword>
<dbReference type="AlphaFoldDB" id="A0A8C6UP09"/>
<evidence type="ECO:0000313" key="12">
    <source>
        <dbReference type="Proteomes" id="UP000694523"/>
    </source>
</evidence>
<dbReference type="PANTHER" id="PTHR24025">
    <property type="entry name" value="DESMOGLEIN FAMILY MEMBER"/>
    <property type="match status" value="1"/>
</dbReference>
<evidence type="ECO:0000313" key="11">
    <source>
        <dbReference type="Ensembl" id="ENSNMLP00000038277.1"/>
    </source>
</evidence>
<evidence type="ECO:0000256" key="3">
    <source>
        <dbReference type="ARBA" id="ARBA00022729"/>
    </source>
</evidence>
<protein>
    <submittedName>
        <fullName evidence="11">Cadherin-related 23</fullName>
    </submittedName>
</protein>
<evidence type="ECO:0000256" key="6">
    <source>
        <dbReference type="ARBA" id="ARBA00022889"/>
    </source>
</evidence>
<evidence type="ECO:0000256" key="2">
    <source>
        <dbReference type="ARBA" id="ARBA00022692"/>
    </source>
</evidence>
<keyword evidence="6" id="KW-0130">Cell adhesion</keyword>
<dbReference type="InterPro" id="IPR050971">
    <property type="entry name" value="Cadherin-domain_protein"/>
</dbReference>
<evidence type="ECO:0000256" key="5">
    <source>
        <dbReference type="ARBA" id="ARBA00022837"/>
    </source>
</evidence>
<dbReference type="PROSITE" id="PS00232">
    <property type="entry name" value="CADHERIN_1"/>
    <property type="match status" value="2"/>
</dbReference>
<proteinExistence type="predicted"/>
<keyword evidence="2" id="KW-0812">Transmembrane</keyword>